<dbReference type="EMBL" id="GL380149">
    <property type="protein sequence ID" value="EGT48472.1"/>
    <property type="molecule type" value="Genomic_DNA"/>
</dbReference>
<dbReference type="eggNOG" id="KOG1857">
    <property type="taxonomic scope" value="Eukaryota"/>
</dbReference>
<evidence type="ECO:0000313" key="2">
    <source>
        <dbReference type="EMBL" id="EGT48472.1"/>
    </source>
</evidence>
<dbReference type="Gene3D" id="1.10.10.650">
    <property type="entry name" value="RuvA domain 2-like"/>
    <property type="match status" value="1"/>
</dbReference>
<dbReference type="Pfam" id="PF00575">
    <property type="entry name" value="S1"/>
    <property type="match status" value="1"/>
</dbReference>
<dbReference type="InterPro" id="IPR032639">
    <property type="entry name" value="Tex_YqgF"/>
</dbReference>
<dbReference type="Gene3D" id="1.10.150.310">
    <property type="entry name" value="Tex RuvX-like domain-like"/>
    <property type="match status" value="1"/>
</dbReference>
<dbReference type="Pfam" id="PF17674">
    <property type="entry name" value="HHH_9"/>
    <property type="match status" value="1"/>
</dbReference>
<dbReference type="Pfam" id="PF16921">
    <property type="entry name" value="Tex_YqgF"/>
    <property type="match status" value="1"/>
</dbReference>
<dbReference type="InterPro" id="IPR023323">
    <property type="entry name" value="Tex-like_dom_sf"/>
</dbReference>
<dbReference type="OMA" id="SKYSCTT"/>
<dbReference type="Proteomes" id="UP000008068">
    <property type="component" value="Unassembled WGS sequence"/>
</dbReference>
<dbReference type="OrthoDB" id="995477at2759"/>
<dbReference type="InParanoid" id="G0P9D2"/>
<dbReference type="SUPFAM" id="SSF47781">
    <property type="entry name" value="RuvA domain 2-like"/>
    <property type="match status" value="2"/>
</dbReference>
<dbReference type="GO" id="GO:0003729">
    <property type="term" value="F:mRNA binding"/>
    <property type="evidence" value="ECO:0007669"/>
    <property type="project" value="TreeGrafter"/>
</dbReference>
<dbReference type="Pfam" id="PF09371">
    <property type="entry name" value="Tex_N"/>
    <property type="match status" value="1"/>
</dbReference>
<dbReference type="SUPFAM" id="SSF158832">
    <property type="entry name" value="Tex N-terminal region-like"/>
    <property type="match status" value="1"/>
</dbReference>
<dbReference type="Gene3D" id="1.10.3500.10">
    <property type="entry name" value="Tex N-terminal region-like"/>
    <property type="match status" value="1"/>
</dbReference>
<evidence type="ECO:0000259" key="1">
    <source>
        <dbReference type="PROSITE" id="PS50126"/>
    </source>
</evidence>
<dbReference type="Gene3D" id="2.40.50.140">
    <property type="entry name" value="Nucleic acid-binding proteins"/>
    <property type="match status" value="1"/>
</dbReference>
<name>G0P9D2_CAEBE</name>
<dbReference type="PROSITE" id="PS50126">
    <property type="entry name" value="S1"/>
    <property type="match status" value="1"/>
</dbReference>
<dbReference type="AlphaFoldDB" id="G0P9D2"/>
<dbReference type="HOGENOM" id="CLU_009833_0_2_1"/>
<keyword evidence="3" id="KW-1185">Reference proteome</keyword>
<dbReference type="FunCoup" id="G0P9D2">
    <property type="interactions" value="1852"/>
</dbReference>
<dbReference type="InterPro" id="IPR010994">
    <property type="entry name" value="RuvA_2-like"/>
</dbReference>
<dbReference type="InterPro" id="IPR023319">
    <property type="entry name" value="Tex-like_HTH_dom_sf"/>
</dbReference>
<feature type="domain" description="S1 motif" evidence="1">
    <location>
        <begin position="553"/>
        <end position="627"/>
    </location>
</feature>
<dbReference type="InterPro" id="IPR050437">
    <property type="entry name" value="Ribos_protein_bS1-like"/>
</dbReference>
<proteinExistence type="predicted"/>
<gene>
    <name evidence="2" type="ORF">CAEBREN_05197</name>
</gene>
<dbReference type="PANTHER" id="PTHR10724:SF10">
    <property type="entry name" value="S1 RNA-BINDING DOMAIN-CONTAINING PROTEIN 1"/>
    <property type="match status" value="1"/>
</dbReference>
<dbReference type="SUPFAM" id="SSF50249">
    <property type="entry name" value="Nucleic acid-binding proteins"/>
    <property type="match status" value="1"/>
</dbReference>
<reference evidence="3" key="1">
    <citation type="submission" date="2011-07" db="EMBL/GenBank/DDBJ databases">
        <authorList>
            <consortium name="Caenorhabditis brenneri Sequencing and Analysis Consortium"/>
            <person name="Wilson R.K."/>
        </authorList>
    </citation>
    <scope>NUCLEOTIDE SEQUENCE [LARGE SCALE GENOMIC DNA]</scope>
    <source>
        <strain evidence="3">PB2801</strain>
    </source>
</reference>
<dbReference type="InterPro" id="IPR003029">
    <property type="entry name" value="S1_domain"/>
</dbReference>
<dbReference type="Pfam" id="PF12836">
    <property type="entry name" value="HHH_3"/>
    <property type="match status" value="1"/>
</dbReference>
<dbReference type="STRING" id="135651.G0P9D2"/>
<dbReference type="InterPro" id="IPR012337">
    <property type="entry name" value="RNaseH-like_sf"/>
</dbReference>
<dbReference type="InterPro" id="IPR041692">
    <property type="entry name" value="HHH_9"/>
</dbReference>
<accession>G0P9D2</accession>
<sequence>MRRQQAVEKAWILSNPVNSFVVKEVEELSITQASRLVNLIKEGCETAYIARYRGDVHGGLPPERIRKAIDAYFDAVDLNKKVGAAITSITTKIVDPNEKQTVTERLLLCEDTDEVAEIAKEFSTGTRRTKAKIARDFGLEPHAQDILAGKFVDFKHCLSGDLKEISLVKEHLKICLADMINRDPEVRKMSLKICKLEEKCHIQISANLSRDASKNREQLDKKGLLRKYESYIGHTWWADSIKDHTVSALNRGSEEGVISWKADLNIHNAQKMHPFNKKIVDSKMRDFFQIAFNYSINTYFIPMVERGVNIVPEHGASKYSCTTAAREEFGDEAEIKQISAVSIGRRLIDPMSEYVKIEPQHLGKGQYQLSVDDKLLKEKLVAVVRDRVSLIGADLNMASKSLLQSICGLNTSTASEIVKYREKHGRFRSRNELKQVKGIGEITFQQCAGFLTVTRPEGSGEPPSKRMKLKTDVPRWSPFDETMLHPDDYEAATKLLKKLGVDISDISGLSQVVLPKLSVEEQKIVDLLVSKPQLKPPPMLMKKVRVMKDLSPGQRYTGTVSNKTDFGLFVDIGVERDGLVHISNYRSRNAPGRKPENVDELQIPTVGEQIEVMIENIQGDRISLKPV</sequence>
<dbReference type="InterPro" id="IPR018974">
    <property type="entry name" value="Tex-like_N"/>
</dbReference>
<dbReference type="InterPro" id="IPR012340">
    <property type="entry name" value="NA-bd_OB-fold"/>
</dbReference>
<evidence type="ECO:0000313" key="3">
    <source>
        <dbReference type="Proteomes" id="UP000008068"/>
    </source>
</evidence>
<dbReference type="GO" id="GO:0006412">
    <property type="term" value="P:translation"/>
    <property type="evidence" value="ECO:0007669"/>
    <property type="project" value="TreeGrafter"/>
</dbReference>
<dbReference type="PANTHER" id="PTHR10724">
    <property type="entry name" value="30S RIBOSOMAL PROTEIN S1"/>
    <property type="match status" value="1"/>
</dbReference>
<dbReference type="GO" id="GO:0003735">
    <property type="term" value="F:structural constituent of ribosome"/>
    <property type="evidence" value="ECO:0007669"/>
    <property type="project" value="TreeGrafter"/>
</dbReference>
<dbReference type="SMART" id="SM00316">
    <property type="entry name" value="S1"/>
    <property type="match status" value="1"/>
</dbReference>
<dbReference type="SUPFAM" id="SSF53098">
    <property type="entry name" value="Ribonuclease H-like"/>
    <property type="match status" value="1"/>
</dbReference>
<protein>
    <recommendedName>
        <fullName evidence="1">S1 motif domain-containing protein</fullName>
    </recommendedName>
</protein>
<organism evidence="3">
    <name type="scientific">Caenorhabditis brenneri</name>
    <name type="common">Nematode worm</name>
    <dbReference type="NCBI Taxonomy" id="135651"/>
    <lineage>
        <taxon>Eukaryota</taxon>
        <taxon>Metazoa</taxon>
        <taxon>Ecdysozoa</taxon>
        <taxon>Nematoda</taxon>
        <taxon>Chromadorea</taxon>
        <taxon>Rhabditida</taxon>
        <taxon>Rhabditina</taxon>
        <taxon>Rhabditomorpha</taxon>
        <taxon>Rhabditoidea</taxon>
        <taxon>Rhabditidae</taxon>
        <taxon>Peloderinae</taxon>
        <taxon>Caenorhabditis</taxon>
    </lineage>
</organism>